<comment type="caution">
    <text evidence="2">The sequence shown here is derived from an EMBL/GenBank/DDBJ whole genome shotgun (WGS) entry which is preliminary data.</text>
</comment>
<protein>
    <submittedName>
        <fullName evidence="2">Uncharacterized protein</fullName>
    </submittedName>
</protein>
<evidence type="ECO:0000313" key="2">
    <source>
        <dbReference type="EMBL" id="KAJ7618589.1"/>
    </source>
</evidence>
<dbReference type="AlphaFoldDB" id="A0AAD7FE41"/>
<dbReference type="EMBL" id="JARKIF010000019">
    <property type="protein sequence ID" value="KAJ7618589.1"/>
    <property type="molecule type" value="Genomic_DNA"/>
</dbReference>
<sequence length="261" mass="29039">MYFWETKDSPCKDKPGGSKQAAYWQEPGVPYELPQISITTTAEVVQLDRGVIEFQPKSSRAGESTSATCSFEEQVGRFYPTRHDEECNIGMEDEPRGHEGSACDCVLKRKRFPGCTRLSAVNMMCSESEVQQPQNQGRGTAGIQGPWSDHGREGEERMWLVSRHNHEDNTPPPGASTRPNILVAARPLGYFANERELNADTLLSDFLGGRKKSLSVGIGGRILDSENQCVGARSYGMRFRVNSLRNTTDTVTDRDADAKRF</sequence>
<accession>A0AAD7FE41</accession>
<evidence type="ECO:0000313" key="3">
    <source>
        <dbReference type="Proteomes" id="UP001221142"/>
    </source>
</evidence>
<name>A0AAD7FE41_9AGAR</name>
<dbReference type="Proteomes" id="UP001221142">
    <property type="component" value="Unassembled WGS sequence"/>
</dbReference>
<evidence type="ECO:0000256" key="1">
    <source>
        <dbReference type="SAM" id="MobiDB-lite"/>
    </source>
</evidence>
<gene>
    <name evidence="2" type="ORF">FB45DRAFT_871998</name>
</gene>
<keyword evidence="3" id="KW-1185">Reference proteome</keyword>
<organism evidence="2 3">
    <name type="scientific">Roridomyces roridus</name>
    <dbReference type="NCBI Taxonomy" id="1738132"/>
    <lineage>
        <taxon>Eukaryota</taxon>
        <taxon>Fungi</taxon>
        <taxon>Dikarya</taxon>
        <taxon>Basidiomycota</taxon>
        <taxon>Agaricomycotina</taxon>
        <taxon>Agaricomycetes</taxon>
        <taxon>Agaricomycetidae</taxon>
        <taxon>Agaricales</taxon>
        <taxon>Marasmiineae</taxon>
        <taxon>Mycenaceae</taxon>
        <taxon>Roridomyces</taxon>
    </lineage>
</organism>
<proteinExistence type="predicted"/>
<reference evidence="2" key="1">
    <citation type="submission" date="2023-03" db="EMBL/GenBank/DDBJ databases">
        <title>Massive genome expansion in bonnet fungi (Mycena s.s.) driven by repeated elements and novel gene families across ecological guilds.</title>
        <authorList>
            <consortium name="Lawrence Berkeley National Laboratory"/>
            <person name="Harder C.B."/>
            <person name="Miyauchi S."/>
            <person name="Viragh M."/>
            <person name="Kuo A."/>
            <person name="Thoen E."/>
            <person name="Andreopoulos B."/>
            <person name="Lu D."/>
            <person name="Skrede I."/>
            <person name="Drula E."/>
            <person name="Henrissat B."/>
            <person name="Morin E."/>
            <person name="Kohler A."/>
            <person name="Barry K."/>
            <person name="LaButti K."/>
            <person name="Morin E."/>
            <person name="Salamov A."/>
            <person name="Lipzen A."/>
            <person name="Mereny Z."/>
            <person name="Hegedus B."/>
            <person name="Baldrian P."/>
            <person name="Stursova M."/>
            <person name="Weitz H."/>
            <person name="Taylor A."/>
            <person name="Grigoriev I.V."/>
            <person name="Nagy L.G."/>
            <person name="Martin F."/>
            <person name="Kauserud H."/>
        </authorList>
    </citation>
    <scope>NUCLEOTIDE SEQUENCE</scope>
    <source>
        <strain evidence="2">9284</strain>
    </source>
</reference>
<feature type="region of interest" description="Disordered" evidence="1">
    <location>
        <begin position="130"/>
        <end position="151"/>
    </location>
</feature>